<dbReference type="InParanoid" id="K5W6Z2"/>
<dbReference type="RefSeq" id="XP_007397588.1">
    <property type="nucleotide sequence ID" value="XM_007397526.1"/>
</dbReference>
<dbReference type="HOGENOM" id="CLU_1300094_0_0_1"/>
<dbReference type="AlphaFoldDB" id="K5W6Z2"/>
<dbReference type="KEGG" id="pco:PHACADRAFT_210682"/>
<accession>K5W6Z2</accession>
<evidence type="ECO:0000313" key="1">
    <source>
        <dbReference type="EMBL" id="EKM54915.1"/>
    </source>
</evidence>
<sequence>MPSSISYNLVPLTTYRARWGNFNLKNAVTIVCELALNNPEFHVKAFAPTFGEQQVLRHLGTCASGDKAHWMPSRRPQSPADRAEFEDPGDNFELWDCCRLIREGALVNGLPIQYEKFFYDTGLRDPVQIVYTAELGSRGPFPRDELDAVNAWFDYICTDQFAQEHGPLDKFEYSTFRLLKRNVQFWCMEKAGWSPKTMLSFIGFDRSSPTLS</sequence>
<dbReference type="EMBL" id="JH930473">
    <property type="protein sequence ID" value="EKM54915.1"/>
    <property type="molecule type" value="Genomic_DNA"/>
</dbReference>
<name>K5W6Z2_PHACS</name>
<organism evidence="1 2">
    <name type="scientific">Phanerochaete carnosa (strain HHB-10118-sp)</name>
    <name type="common">White-rot fungus</name>
    <name type="synonym">Peniophora carnosa</name>
    <dbReference type="NCBI Taxonomy" id="650164"/>
    <lineage>
        <taxon>Eukaryota</taxon>
        <taxon>Fungi</taxon>
        <taxon>Dikarya</taxon>
        <taxon>Basidiomycota</taxon>
        <taxon>Agaricomycotina</taxon>
        <taxon>Agaricomycetes</taxon>
        <taxon>Polyporales</taxon>
        <taxon>Phanerochaetaceae</taxon>
        <taxon>Phanerochaete</taxon>
    </lineage>
</organism>
<proteinExistence type="predicted"/>
<dbReference type="GeneID" id="18912998"/>
<gene>
    <name evidence="1" type="ORF">PHACADRAFT_210682</name>
</gene>
<protein>
    <submittedName>
        <fullName evidence="1">Uncharacterized protein</fullName>
    </submittedName>
</protein>
<reference evidence="1 2" key="1">
    <citation type="journal article" date="2012" name="BMC Genomics">
        <title>Comparative genomics of the white-rot fungi, Phanerochaete carnosa and P. chrysosporium, to elucidate the genetic basis of the distinct wood types they colonize.</title>
        <authorList>
            <person name="Suzuki H."/>
            <person name="MacDonald J."/>
            <person name="Syed K."/>
            <person name="Salamov A."/>
            <person name="Hori C."/>
            <person name="Aerts A."/>
            <person name="Henrissat B."/>
            <person name="Wiebenga A."/>
            <person name="vanKuyk P.A."/>
            <person name="Barry K."/>
            <person name="Lindquist E."/>
            <person name="LaButti K."/>
            <person name="Lapidus A."/>
            <person name="Lucas S."/>
            <person name="Coutinho P."/>
            <person name="Gong Y."/>
            <person name="Samejima M."/>
            <person name="Mahadevan R."/>
            <person name="Abou-Zaid M."/>
            <person name="de Vries R.P."/>
            <person name="Igarashi K."/>
            <person name="Yadav J.S."/>
            <person name="Grigoriev I.V."/>
            <person name="Master E.R."/>
        </authorList>
    </citation>
    <scope>NUCLEOTIDE SEQUENCE [LARGE SCALE GENOMIC DNA]</scope>
    <source>
        <strain evidence="1 2">HHB-10118-sp</strain>
    </source>
</reference>
<evidence type="ECO:0000313" key="2">
    <source>
        <dbReference type="Proteomes" id="UP000008370"/>
    </source>
</evidence>
<keyword evidence="2" id="KW-1185">Reference proteome</keyword>
<dbReference type="Proteomes" id="UP000008370">
    <property type="component" value="Unassembled WGS sequence"/>
</dbReference>